<dbReference type="GO" id="GO:0006171">
    <property type="term" value="P:cAMP biosynthetic process"/>
    <property type="evidence" value="ECO:0007669"/>
    <property type="project" value="TreeGrafter"/>
</dbReference>
<dbReference type="PANTHER" id="PTHR43081:SF19">
    <property type="entry name" value="PH-SENSITIVE ADENYLATE CYCLASE RV1264"/>
    <property type="match status" value="1"/>
</dbReference>
<dbReference type="STRING" id="349163.Acry_3056"/>
<protein>
    <submittedName>
        <fullName evidence="3">Putative adenylate/guanylate cyclase</fullName>
    </submittedName>
</protein>
<dbReference type="GO" id="GO:0035556">
    <property type="term" value="P:intracellular signal transduction"/>
    <property type="evidence" value="ECO:0007669"/>
    <property type="project" value="InterPro"/>
</dbReference>
<dbReference type="PROSITE" id="PS50006">
    <property type="entry name" value="FHA_DOMAIN"/>
    <property type="match status" value="1"/>
</dbReference>
<dbReference type="KEGG" id="acr:Acry_3056"/>
<dbReference type="RefSeq" id="WP_012040512.1">
    <property type="nucleotide sequence ID" value="NC_009484.1"/>
</dbReference>
<dbReference type="InterPro" id="IPR050697">
    <property type="entry name" value="Adenylyl/Guanylyl_Cyclase_3/4"/>
</dbReference>
<gene>
    <name evidence="3" type="ordered locus">Acry_3056</name>
</gene>
<reference evidence="3 4" key="1">
    <citation type="submission" date="2007-05" db="EMBL/GenBank/DDBJ databases">
        <title>Complete sequence of chromosome of Acidiphilium cryptum JF-5.</title>
        <authorList>
            <consortium name="US DOE Joint Genome Institute"/>
            <person name="Copeland A."/>
            <person name="Lucas S."/>
            <person name="Lapidus A."/>
            <person name="Barry K."/>
            <person name="Detter J.C."/>
            <person name="Glavina del Rio T."/>
            <person name="Hammon N."/>
            <person name="Israni S."/>
            <person name="Dalin E."/>
            <person name="Tice H."/>
            <person name="Pitluck S."/>
            <person name="Sims D."/>
            <person name="Brettin T."/>
            <person name="Bruce D."/>
            <person name="Han C."/>
            <person name="Schmutz J."/>
            <person name="Larimer F."/>
            <person name="Land M."/>
            <person name="Hauser L."/>
            <person name="Kyrpides N."/>
            <person name="Kim E."/>
            <person name="Magnuson T."/>
            <person name="Richardson P."/>
        </authorList>
    </citation>
    <scope>NUCLEOTIDE SEQUENCE [LARGE SCALE GENOMIC DNA]</scope>
    <source>
        <strain evidence="3 4">JF-5</strain>
    </source>
</reference>
<dbReference type="InterPro" id="IPR008984">
    <property type="entry name" value="SMAD_FHA_dom_sf"/>
</dbReference>
<evidence type="ECO:0000259" key="1">
    <source>
        <dbReference type="PROSITE" id="PS50006"/>
    </source>
</evidence>
<dbReference type="EMBL" id="CP000697">
    <property type="protein sequence ID" value="ABQ32245.1"/>
    <property type="molecule type" value="Genomic_DNA"/>
</dbReference>
<dbReference type="SMART" id="SM00240">
    <property type="entry name" value="FHA"/>
    <property type="match status" value="1"/>
</dbReference>
<dbReference type="Pfam" id="PF00211">
    <property type="entry name" value="Guanylate_cyc"/>
    <property type="match status" value="1"/>
</dbReference>
<dbReference type="CDD" id="cd07302">
    <property type="entry name" value="CHD"/>
    <property type="match status" value="1"/>
</dbReference>
<dbReference type="Gene3D" id="2.60.200.20">
    <property type="match status" value="1"/>
</dbReference>
<dbReference type="PROSITE" id="PS50125">
    <property type="entry name" value="GUANYLATE_CYCLASE_2"/>
    <property type="match status" value="1"/>
</dbReference>
<dbReference type="eggNOG" id="COG1716">
    <property type="taxonomic scope" value="Bacteria"/>
</dbReference>
<evidence type="ECO:0000313" key="4">
    <source>
        <dbReference type="Proteomes" id="UP000000245"/>
    </source>
</evidence>
<dbReference type="SUPFAM" id="SSF49879">
    <property type="entry name" value="SMAD/FHA domain"/>
    <property type="match status" value="1"/>
</dbReference>
<feature type="domain" description="Guanylate cyclase" evidence="2">
    <location>
        <begin position="12"/>
        <end position="127"/>
    </location>
</feature>
<dbReference type="HOGENOM" id="CLU_896106_0_0_5"/>
<dbReference type="CDD" id="cd00060">
    <property type="entry name" value="FHA"/>
    <property type="match status" value="1"/>
</dbReference>
<proteinExistence type="predicted"/>
<dbReference type="AlphaFoldDB" id="A5G313"/>
<dbReference type="Proteomes" id="UP000000245">
    <property type="component" value="Chromosome"/>
</dbReference>
<dbReference type="Gene3D" id="3.30.70.1230">
    <property type="entry name" value="Nucleotide cyclase"/>
    <property type="match status" value="1"/>
</dbReference>
<accession>A5G313</accession>
<keyword evidence="4" id="KW-1185">Reference proteome</keyword>
<sequence length="310" mass="33744">MSFEFAERKLAAIMAVDMVGFSRLLGQDEPGTLRRLAKARAEVIDPAVHTHHGRVFKATGDGALAEFPSAVLGLRCAIEIQTRLHELDGEDNAPAPLRFRIAVHQGEVVIDGDDLLGDGVNVAARLERLAEPGGICISARVQEDATGKIPLRLVDLGPHRLRNIARSVNVFRVALPWQEHDDPESERTFVRMAPSRHYLLIPAEGRAIREIPIGPEPLTIGRTPPCPVVLRDREVSRQHCQLELRNDEVWLTDLDSSNGTFLDGNRLSGPALLAHGAVIRLGNQELIYHNGGATPLSSAPQAIGAPDPPP</sequence>
<dbReference type="InterPro" id="IPR000253">
    <property type="entry name" value="FHA_dom"/>
</dbReference>
<dbReference type="Pfam" id="PF00498">
    <property type="entry name" value="FHA"/>
    <property type="match status" value="1"/>
</dbReference>
<dbReference type="PANTHER" id="PTHR43081">
    <property type="entry name" value="ADENYLATE CYCLASE, TERMINAL-DIFFERENTIATION SPECIFIC-RELATED"/>
    <property type="match status" value="1"/>
</dbReference>
<dbReference type="GO" id="GO:0004016">
    <property type="term" value="F:adenylate cyclase activity"/>
    <property type="evidence" value="ECO:0007669"/>
    <property type="project" value="UniProtKB-ARBA"/>
</dbReference>
<dbReference type="InterPro" id="IPR029787">
    <property type="entry name" value="Nucleotide_cyclase"/>
</dbReference>
<feature type="domain" description="FHA" evidence="1">
    <location>
        <begin position="218"/>
        <end position="267"/>
    </location>
</feature>
<evidence type="ECO:0000259" key="2">
    <source>
        <dbReference type="PROSITE" id="PS50125"/>
    </source>
</evidence>
<organism evidence="3 4">
    <name type="scientific">Acidiphilium cryptum (strain JF-5)</name>
    <dbReference type="NCBI Taxonomy" id="349163"/>
    <lineage>
        <taxon>Bacteria</taxon>
        <taxon>Pseudomonadati</taxon>
        <taxon>Pseudomonadota</taxon>
        <taxon>Alphaproteobacteria</taxon>
        <taxon>Acetobacterales</taxon>
        <taxon>Acidocellaceae</taxon>
        <taxon>Acidiphilium</taxon>
    </lineage>
</organism>
<dbReference type="eggNOG" id="COG2114">
    <property type="taxonomic scope" value="Bacteria"/>
</dbReference>
<name>A5G313_ACICJ</name>
<dbReference type="SUPFAM" id="SSF55073">
    <property type="entry name" value="Nucleotide cyclase"/>
    <property type="match status" value="1"/>
</dbReference>
<evidence type="ECO:0000313" key="3">
    <source>
        <dbReference type="EMBL" id="ABQ32245.1"/>
    </source>
</evidence>
<dbReference type="InterPro" id="IPR001054">
    <property type="entry name" value="A/G_cyclase"/>
</dbReference>